<gene>
    <name evidence="2" type="ordered locus">PSMK_29900</name>
</gene>
<dbReference type="STRING" id="1142394.PSMK_29900"/>
<dbReference type="AlphaFoldDB" id="I0IIR1"/>
<reference evidence="2 3" key="1">
    <citation type="submission" date="2012-02" db="EMBL/GenBank/DDBJ databases">
        <title>Complete genome sequence of Phycisphaera mikurensis NBRC 102666.</title>
        <authorList>
            <person name="Ankai A."/>
            <person name="Hosoyama A."/>
            <person name="Terui Y."/>
            <person name="Sekine M."/>
            <person name="Fukai R."/>
            <person name="Kato Y."/>
            <person name="Nakamura S."/>
            <person name="Yamada-Narita S."/>
            <person name="Kawakoshi A."/>
            <person name="Fukunaga Y."/>
            <person name="Yamazaki S."/>
            <person name="Fujita N."/>
        </authorList>
    </citation>
    <scope>NUCLEOTIDE SEQUENCE [LARGE SCALE GENOMIC DNA]</scope>
    <source>
        <strain evidence="3">NBRC 102666 / KCTC 22515 / FYK2301M01</strain>
    </source>
</reference>
<evidence type="ECO:0000313" key="2">
    <source>
        <dbReference type="EMBL" id="BAM05149.1"/>
    </source>
</evidence>
<dbReference type="Proteomes" id="UP000007881">
    <property type="component" value="Chromosome"/>
</dbReference>
<evidence type="ECO:0000256" key="1">
    <source>
        <dbReference type="SAM" id="MobiDB-lite"/>
    </source>
</evidence>
<organism evidence="2 3">
    <name type="scientific">Phycisphaera mikurensis (strain NBRC 102666 / KCTC 22515 / FYK2301M01)</name>
    <dbReference type="NCBI Taxonomy" id="1142394"/>
    <lineage>
        <taxon>Bacteria</taxon>
        <taxon>Pseudomonadati</taxon>
        <taxon>Planctomycetota</taxon>
        <taxon>Phycisphaerae</taxon>
        <taxon>Phycisphaerales</taxon>
        <taxon>Phycisphaeraceae</taxon>
        <taxon>Phycisphaera</taxon>
    </lineage>
</organism>
<accession>I0IIR1</accession>
<feature type="region of interest" description="Disordered" evidence="1">
    <location>
        <begin position="1"/>
        <end position="59"/>
    </location>
</feature>
<keyword evidence="3" id="KW-1185">Reference proteome</keyword>
<dbReference type="HOGENOM" id="CLU_2956618_0_0_0"/>
<dbReference type="EMBL" id="AP012338">
    <property type="protein sequence ID" value="BAM05149.1"/>
    <property type="molecule type" value="Genomic_DNA"/>
</dbReference>
<dbReference type="KEGG" id="phm:PSMK_29900"/>
<protein>
    <submittedName>
        <fullName evidence="2">Uncharacterized protein</fullName>
    </submittedName>
</protein>
<evidence type="ECO:0000313" key="3">
    <source>
        <dbReference type="Proteomes" id="UP000007881"/>
    </source>
</evidence>
<feature type="compositionally biased region" description="Basic and acidic residues" evidence="1">
    <location>
        <begin position="50"/>
        <end position="59"/>
    </location>
</feature>
<sequence>MSAVAFHGGRSVCAAAHAAPRRGYTRGPARLRLSPYTTAAEPPPFLRGSEPAERTGRTT</sequence>
<name>I0IIR1_PHYMF</name>
<proteinExistence type="predicted"/>